<dbReference type="Proteomes" id="UP001296104">
    <property type="component" value="Unassembled WGS sequence"/>
</dbReference>
<feature type="signal peptide" evidence="2">
    <location>
        <begin position="1"/>
        <end position="16"/>
    </location>
</feature>
<feature type="region of interest" description="Disordered" evidence="1">
    <location>
        <begin position="134"/>
        <end position="195"/>
    </location>
</feature>
<evidence type="ECO:0008006" key="5">
    <source>
        <dbReference type="Google" id="ProtNLM"/>
    </source>
</evidence>
<dbReference type="EMBL" id="CAVMBE010000012">
    <property type="protein sequence ID" value="CAK3918310.1"/>
    <property type="molecule type" value="Genomic_DNA"/>
</dbReference>
<reference evidence="3" key="1">
    <citation type="submission" date="2023-11" db="EMBL/GenBank/DDBJ databases">
        <authorList>
            <person name="Alioto T."/>
            <person name="Alioto T."/>
            <person name="Gomez Garrido J."/>
        </authorList>
    </citation>
    <scope>NUCLEOTIDE SEQUENCE</scope>
</reference>
<keyword evidence="4" id="KW-1185">Reference proteome</keyword>
<organism evidence="3 4">
    <name type="scientific">Lecanosticta acicola</name>
    <dbReference type="NCBI Taxonomy" id="111012"/>
    <lineage>
        <taxon>Eukaryota</taxon>
        <taxon>Fungi</taxon>
        <taxon>Dikarya</taxon>
        <taxon>Ascomycota</taxon>
        <taxon>Pezizomycotina</taxon>
        <taxon>Dothideomycetes</taxon>
        <taxon>Dothideomycetidae</taxon>
        <taxon>Mycosphaerellales</taxon>
        <taxon>Mycosphaerellaceae</taxon>
        <taxon>Lecanosticta</taxon>
    </lineage>
</organism>
<gene>
    <name evidence="3" type="ORF">LECACI_7A002731</name>
</gene>
<feature type="chain" id="PRO_5042495849" description="GPI anchored protein" evidence="2">
    <location>
        <begin position="17"/>
        <end position="213"/>
    </location>
</feature>
<evidence type="ECO:0000313" key="4">
    <source>
        <dbReference type="Proteomes" id="UP001296104"/>
    </source>
</evidence>
<dbReference type="AlphaFoldDB" id="A0AAI8YVG2"/>
<sequence length="213" mass="20464">MWSKLTFFTLASLASAQVVSQTTSNGNPVQVTGTSSSVTLPLSLPTSFISTLSNHIPGTASTGVGCTTITMQGQPVFTIQTDTSTQSGCTYTVFAGSGSATSNTSIVFPTFSSLPVPVAPGPVIIANSTMNGTSGVASSTGGRTTTSSGGAVVGGGGSTSTAASGTSSGAGGASSTSTRASTSAQSSGPANANAPLTGEGLGLAVVAGIFMML</sequence>
<evidence type="ECO:0000256" key="2">
    <source>
        <dbReference type="SAM" id="SignalP"/>
    </source>
</evidence>
<keyword evidence="2" id="KW-0732">Signal</keyword>
<evidence type="ECO:0000256" key="1">
    <source>
        <dbReference type="SAM" id="MobiDB-lite"/>
    </source>
</evidence>
<comment type="caution">
    <text evidence="3">The sequence shown here is derived from an EMBL/GenBank/DDBJ whole genome shotgun (WGS) entry which is preliminary data.</text>
</comment>
<name>A0AAI8YVG2_9PEZI</name>
<accession>A0AAI8YVG2</accession>
<feature type="compositionally biased region" description="Low complexity" evidence="1">
    <location>
        <begin position="159"/>
        <end position="188"/>
    </location>
</feature>
<feature type="compositionally biased region" description="Low complexity" evidence="1">
    <location>
        <begin position="134"/>
        <end position="150"/>
    </location>
</feature>
<evidence type="ECO:0000313" key="3">
    <source>
        <dbReference type="EMBL" id="CAK3918310.1"/>
    </source>
</evidence>
<proteinExistence type="predicted"/>
<protein>
    <recommendedName>
        <fullName evidence="5">GPI anchored protein</fullName>
    </recommendedName>
</protein>